<dbReference type="PANTHER" id="PTHR31272">
    <property type="entry name" value="CYTOCHROME C-TYPE BIOGENESIS PROTEIN HI_1454-RELATED"/>
    <property type="match status" value="1"/>
</dbReference>
<feature type="transmembrane region" description="Helical" evidence="6">
    <location>
        <begin position="261"/>
        <end position="278"/>
    </location>
</feature>
<evidence type="ECO:0000256" key="4">
    <source>
        <dbReference type="ARBA" id="ARBA00022989"/>
    </source>
</evidence>
<gene>
    <name evidence="8" type="ORF">UU14_C0008G0010</name>
</gene>
<dbReference type="Pfam" id="PF02683">
    <property type="entry name" value="DsbD_TM"/>
    <property type="match status" value="1"/>
</dbReference>
<dbReference type="InterPro" id="IPR003834">
    <property type="entry name" value="Cyt_c_assmbl_TM_dom"/>
</dbReference>
<feature type="domain" description="Cytochrome C biogenesis protein transmembrane" evidence="7">
    <location>
        <begin position="8"/>
        <end position="175"/>
    </location>
</feature>
<reference evidence="8 9" key="1">
    <citation type="journal article" date="2015" name="Nature">
        <title>rRNA introns, odd ribosomes, and small enigmatic genomes across a large radiation of phyla.</title>
        <authorList>
            <person name="Brown C.T."/>
            <person name="Hug L.A."/>
            <person name="Thomas B.C."/>
            <person name="Sharon I."/>
            <person name="Castelle C.J."/>
            <person name="Singh A."/>
            <person name="Wilkins M.J."/>
            <person name="Williams K.H."/>
            <person name="Banfield J.F."/>
        </authorList>
    </citation>
    <scope>NUCLEOTIDE SEQUENCE [LARGE SCALE GENOMIC DNA]</scope>
</reference>
<feature type="transmembrane region" description="Helical" evidence="6">
    <location>
        <begin position="119"/>
        <end position="144"/>
    </location>
</feature>
<dbReference type="InterPro" id="IPR051790">
    <property type="entry name" value="Cytochrome_c-biogenesis_DsbD"/>
</dbReference>
<dbReference type="Proteomes" id="UP000034664">
    <property type="component" value="Unassembled WGS sequence"/>
</dbReference>
<feature type="transmembrane region" description="Helical" evidence="6">
    <location>
        <begin position="150"/>
        <end position="175"/>
    </location>
</feature>
<dbReference type="GO" id="GO:0017004">
    <property type="term" value="P:cytochrome complex assembly"/>
    <property type="evidence" value="ECO:0007669"/>
    <property type="project" value="InterPro"/>
</dbReference>
<accession>A0A0G0T5J4</accession>
<keyword evidence="5 6" id="KW-0472">Membrane</keyword>
<proteinExistence type="inferred from homology"/>
<comment type="caution">
    <text evidence="8">The sequence shown here is derived from an EMBL/GenBank/DDBJ whole genome shotgun (WGS) entry which is preliminary data.</text>
</comment>
<evidence type="ECO:0000313" key="8">
    <source>
        <dbReference type="EMBL" id="KKR72283.1"/>
    </source>
</evidence>
<feature type="transmembrane region" description="Helical" evidence="6">
    <location>
        <begin position="44"/>
        <end position="67"/>
    </location>
</feature>
<evidence type="ECO:0000256" key="6">
    <source>
        <dbReference type="SAM" id="Phobius"/>
    </source>
</evidence>
<organism evidence="8 9">
    <name type="scientific">Candidatus Roizmanbacteria bacterium GW2011_GWB1_40_7</name>
    <dbReference type="NCBI Taxonomy" id="1618482"/>
    <lineage>
        <taxon>Bacteria</taxon>
        <taxon>Candidatus Roizmaniibacteriota</taxon>
    </lineage>
</organism>
<name>A0A0G0T5J4_9BACT</name>
<dbReference type="PANTHER" id="PTHR31272:SF9">
    <property type="entry name" value="BLL1027 PROTEIN"/>
    <property type="match status" value="1"/>
</dbReference>
<comment type="subcellular location">
    <subcellularLocation>
        <location evidence="1">Membrane</location>
        <topology evidence="1">Multi-pass membrane protein</topology>
    </subcellularLocation>
</comment>
<evidence type="ECO:0000256" key="1">
    <source>
        <dbReference type="ARBA" id="ARBA00004141"/>
    </source>
</evidence>
<feature type="transmembrane region" description="Helical" evidence="6">
    <location>
        <begin position="79"/>
        <end position="99"/>
    </location>
</feature>
<keyword evidence="3 6" id="KW-0812">Transmembrane</keyword>
<evidence type="ECO:0000256" key="5">
    <source>
        <dbReference type="ARBA" id="ARBA00023136"/>
    </source>
</evidence>
<protein>
    <submittedName>
        <fullName evidence="8">Cytochrome c biogenesis protein transmembrane region</fullName>
    </submittedName>
</protein>
<keyword evidence="4 6" id="KW-1133">Transmembrane helix</keyword>
<comment type="similarity">
    <text evidence="2">Belongs to the DsbD family.</text>
</comment>
<dbReference type="EMBL" id="LBZM01000008">
    <property type="protein sequence ID" value="KKR72283.1"/>
    <property type="molecule type" value="Genomic_DNA"/>
</dbReference>
<dbReference type="PATRIC" id="fig|1618482.3.peg.433"/>
<dbReference type="GO" id="GO:0016020">
    <property type="term" value="C:membrane"/>
    <property type="evidence" value="ECO:0007669"/>
    <property type="project" value="UniProtKB-SubCell"/>
</dbReference>
<sequence length="306" mass="33716">MDLLVSASLVAAFLAGIAALFAPCCITVLLPTYFASIFKEKSKVFFMTFIYFLGLLAVFVPIGLGFTALTQLFREFHNVIFIGGGIFLLLLGLALTIGYKFSLPMLVHPELKKHDILSVFGLGIFSALTTTCCAPVLAGVLALSSLSGSYFLGAIYTLTYVLGIVTPLFILAAFLDKANFTQKFFAFRKPVTFRILNFKITNTIANLFSGLMFLAIGVVIVYLGLANQLTMQNSYQLTTNLLIADITKRIGQYTKFIPEPIWAIIFLSIFGLIVAFAVKQFITQSRKLEGGDDHEQLSKTLRHNCH</sequence>
<evidence type="ECO:0000256" key="2">
    <source>
        <dbReference type="ARBA" id="ARBA00006143"/>
    </source>
</evidence>
<evidence type="ECO:0000256" key="3">
    <source>
        <dbReference type="ARBA" id="ARBA00022692"/>
    </source>
</evidence>
<evidence type="ECO:0000313" key="9">
    <source>
        <dbReference type="Proteomes" id="UP000034664"/>
    </source>
</evidence>
<feature type="transmembrane region" description="Helical" evidence="6">
    <location>
        <begin position="204"/>
        <end position="225"/>
    </location>
</feature>
<feature type="transmembrane region" description="Helical" evidence="6">
    <location>
        <begin position="6"/>
        <end position="32"/>
    </location>
</feature>
<dbReference type="AlphaFoldDB" id="A0A0G0T5J4"/>
<evidence type="ECO:0000259" key="7">
    <source>
        <dbReference type="Pfam" id="PF02683"/>
    </source>
</evidence>